<organism evidence="1 2">
    <name type="scientific">Sphingomonas glacialis</name>
    <dbReference type="NCBI Taxonomy" id="658225"/>
    <lineage>
        <taxon>Bacteria</taxon>
        <taxon>Pseudomonadati</taxon>
        <taxon>Pseudomonadota</taxon>
        <taxon>Alphaproteobacteria</taxon>
        <taxon>Sphingomonadales</taxon>
        <taxon>Sphingomonadaceae</taxon>
        <taxon>Sphingomonas</taxon>
    </lineage>
</organism>
<gene>
    <name evidence="1" type="ORF">EAH76_16205</name>
</gene>
<keyword evidence="2" id="KW-1185">Reference proteome</keyword>
<comment type="caution">
    <text evidence="1">The sequence shown here is derived from an EMBL/GenBank/DDBJ whole genome shotgun (WGS) entry which is preliminary data.</text>
</comment>
<accession>A0A502FS41</accession>
<evidence type="ECO:0000313" key="1">
    <source>
        <dbReference type="EMBL" id="TPG52231.1"/>
    </source>
</evidence>
<evidence type="ECO:0000313" key="2">
    <source>
        <dbReference type="Proteomes" id="UP000319931"/>
    </source>
</evidence>
<dbReference type="OrthoDB" id="7585678at2"/>
<name>A0A502FS41_9SPHN</name>
<reference evidence="1 2" key="1">
    <citation type="journal article" date="2019" name="Environ. Microbiol.">
        <title>Species interactions and distinct microbial communities in high Arctic permafrost affected cryosols are associated with the CH4 and CO2 gas fluxes.</title>
        <authorList>
            <person name="Altshuler I."/>
            <person name="Hamel J."/>
            <person name="Turney S."/>
            <person name="Magnuson E."/>
            <person name="Levesque R."/>
            <person name="Greer C."/>
            <person name="Whyte L.G."/>
        </authorList>
    </citation>
    <scope>NUCLEOTIDE SEQUENCE [LARGE SCALE GENOMIC DNA]</scope>
    <source>
        <strain evidence="1 2">E6.1</strain>
    </source>
</reference>
<dbReference type="InterPro" id="IPR049805">
    <property type="entry name" value="Lasso_benenodin"/>
</dbReference>
<dbReference type="RefSeq" id="WP_140851303.1">
    <property type="nucleotide sequence ID" value="NZ_RCZC01000004.1"/>
</dbReference>
<protein>
    <submittedName>
        <fullName evidence="1">Benenodin family lasso peptide</fullName>
    </submittedName>
</protein>
<dbReference type="Proteomes" id="UP000319931">
    <property type="component" value="Unassembled WGS sequence"/>
</dbReference>
<proteinExistence type="predicted"/>
<sequence length="45" mass="4796">MDRDTNDDVLNLIDLGIASVETQGIGFGGQDRVGQLNTAMLSDDD</sequence>
<dbReference type="EMBL" id="RCZC01000004">
    <property type="protein sequence ID" value="TPG52231.1"/>
    <property type="molecule type" value="Genomic_DNA"/>
</dbReference>
<dbReference type="AlphaFoldDB" id="A0A502FS41"/>
<dbReference type="Pfam" id="PF24178">
    <property type="entry name" value="Subterisin"/>
    <property type="match status" value="1"/>
</dbReference>
<dbReference type="NCBIfam" id="NF033522">
    <property type="entry name" value="lasso_benenodin"/>
    <property type="match status" value="1"/>
</dbReference>